<sequence length="140" mass="15654">MVDTAASSGSLVIPIRLIRSFEYRNIQHIVMKDVSPHMLGREFLDVVLTDVKTRSGLPPPFKKFQYDTVKIEHKAHGAKTSDPVINTEKDEVLLVQLDKSLSENGIGDIHLLQRQALEDSINSGPFREAQSPFHAVHDAI</sequence>
<proteinExistence type="inferred from homology"/>
<name>A0A9Q0YL29_HOLLE</name>
<dbReference type="Pfam" id="PF10209">
    <property type="entry name" value="DUF2340"/>
    <property type="match status" value="1"/>
</dbReference>
<comment type="caution">
    <text evidence="2">The sequence shown here is derived from an EMBL/GenBank/DDBJ whole genome shotgun (WGS) entry which is preliminary data.</text>
</comment>
<reference evidence="2" key="1">
    <citation type="submission" date="2021-10" db="EMBL/GenBank/DDBJ databases">
        <title>Tropical sea cucumber genome reveals ecological adaptation and Cuvierian tubules defense mechanism.</title>
        <authorList>
            <person name="Chen T."/>
        </authorList>
    </citation>
    <scope>NUCLEOTIDE SEQUENCE</scope>
    <source>
        <strain evidence="2">Nanhai2018</strain>
        <tissue evidence="2">Muscle</tissue>
    </source>
</reference>
<accession>A0A9Q0YL29</accession>
<dbReference type="InterPro" id="IPR018794">
    <property type="entry name" value="UPF0538"/>
</dbReference>
<dbReference type="OrthoDB" id="937at2759"/>
<comment type="similarity">
    <text evidence="1">Belongs to the UPF0538 family.</text>
</comment>
<evidence type="ECO:0000256" key="1">
    <source>
        <dbReference type="ARBA" id="ARBA00007176"/>
    </source>
</evidence>
<dbReference type="PANTHER" id="PTHR18444:SF9">
    <property type="entry name" value="UPF0538 PROTEIN C2ORF76"/>
    <property type="match status" value="1"/>
</dbReference>
<dbReference type="PANTHER" id="PTHR18444">
    <property type="entry name" value="UPF0538 FAMILY MEMBER"/>
    <property type="match status" value="1"/>
</dbReference>
<evidence type="ECO:0000313" key="3">
    <source>
        <dbReference type="Proteomes" id="UP001152320"/>
    </source>
</evidence>
<dbReference type="Proteomes" id="UP001152320">
    <property type="component" value="Chromosome 18"/>
</dbReference>
<protein>
    <submittedName>
        <fullName evidence="2">UPF0538 protein C2orf76-like</fullName>
    </submittedName>
</protein>
<dbReference type="AlphaFoldDB" id="A0A9Q0YL29"/>
<keyword evidence="3" id="KW-1185">Reference proteome</keyword>
<gene>
    <name evidence="2" type="ORF">HOLleu_34370</name>
</gene>
<organism evidence="2 3">
    <name type="scientific">Holothuria leucospilota</name>
    <name type="common">Black long sea cucumber</name>
    <name type="synonym">Mertensiothuria leucospilota</name>
    <dbReference type="NCBI Taxonomy" id="206669"/>
    <lineage>
        <taxon>Eukaryota</taxon>
        <taxon>Metazoa</taxon>
        <taxon>Echinodermata</taxon>
        <taxon>Eleutherozoa</taxon>
        <taxon>Echinozoa</taxon>
        <taxon>Holothuroidea</taxon>
        <taxon>Aspidochirotacea</taxon>
        <taxon>Aspidochirotida</taxon>
        <taxon>Holothuriidae</taxon>
        <taxon>Holothuria</taxon>
    </lineage>
</organism>
<evidence type="ECO:0000313" key="2">
    <source>
        <dbReference type="EMBL" id="KAJ8024457.1"/>
    </source>
</evidence>
<dbReference type="EMBL" id="JAIZAY010000018">
    <property type="protein sequence ID" value="KAJ8024457.1"/>
    <property type="molecule type" value="Genomic_DNA"/>
</dbReference>